<dbReference type="Gene3D" id="2.120.10.30">
    <property type="entry name" value="TolB, C-terminal domain"/>
    <property type="match status" value="2"/>
</dbReference>
<dbReference type="PANTHER" id="PTHR32161">
    <property type="entry name" value="DPP6 N-TERMINAL DOMAIN-LIKE PROTEIN"/>
    <property type="match status" value="1"/>
</dbReference>
<accession>A0ABV8SPM6</accession>
<sequence length="636" mass="69715">MNVRKVLSGVSVAMLAAQLGLSPDALANDADTWNPVPEAVTQGSGVKGSILLNRIGPTKSDLYIANADGTGETALFATSQMDYHASYSKDGQWVVFTSERDGRGNSNIYRAKVDGTSAQRLTNHSAVDDSAVFSPDGRFIAFVSSRNTGWANVWTLNLATGALKNLTASIPFDASKPHSYMKPAWSPDGKWIAFSSDRNSDWRGHDAPNGWERTQENSLYVIKPDGSGWRQVATRAGYSQGSPSWSPDGKSLVFYESTTEDTWGARRPERIALVASQIVSVDVATGARTELTTGGGYKVFPQYLNATTVAYHIKGGPLEGIYTTAGTTAAMKGWRSPRYSPDGTKVIYEKVSFLPAYAQYAPMYSFDSDWEYKYTDVFPQLSKDKSTLAITAKHINSSIDVMDAQDGANRRRVYDSTLSGLPPDQVARGLAGAFQPTWSPDGQWLAFGVGQWFQERRTGIASIQRIRIDGTGLEVLTDGSIHSGFPSYSADGNKIVYRVWSETVKGLRVLNLTDRTTQVLTTEADNLPSWSPDGTKIVFTRRVDATNFDVFTIKPDGTGLKRLTTSGSNDGHAIWRYDGKILWSTGMFGFRDEVALYENTFQPDGQNWIMNADGSGKYAVTDTLWEDAMPLYIPKP</sequence>
<organism evidence="2 3">
    <name type="scientific">Steroidobacter flavus</name>
    <dbReference type="NCBI Taxonomy" id="1842136"/>
    <lineage>
        <taxon>Bacteria</taxon>
        <taxon>Pseudomonadati</taxon>
        <taxon>Pseudomonadota</taxon>
        <taxon>Gammaproteobacteria</taxon>
        <taxon>Steroidobacterales</taxon>
        <taxon>Steroidobacteraceae</taxon>
        <taxon>Steroidobacter</taxon>
    </lineage>
</organism>
<evidence type="ECO:0000313" key="3">
    <source>
        <dbReference type="Proteomes" id="UP001595904"/>
    </source>
</evidence>
<evidence type="ECO:0000313" key="2">
    <source>
        <dbReference type="EMBL" id="MFC4309275.1"/>
    </source>
</evidence>
<proteinExistence type="predicted"/>
<keyword evidence="1" id="KW-0732">Signal</keyword>
<dbReference type="InterPro" id="IPR011042">
    <property type="entry name" value="6-blade_b-propeller_TolB-like"/>
</dbReference>
<protein>
    <submittedName>
        <fullName evidence="2">Uncharacterized protein</fullName>
    </submittedName>
</protein>
<dbReference type="EMBL" id="JBHSDU010000003">
    <property type="protein sequence ID" value="MFC4309275.1"/>
    <property type="molecule type" value="Genomic_DNA"/>
</dbReference>
<feature type="signal peptide" evidence="1">
    <location>
        <begin position="1"/>
        <end position="27"/>
    </location>
</feature>
<evidence type="ECO:0000256" key="1">
    <source>
        <dbReference type="SAM" id="SignalP"/>
    </source>
</evidence>
<dbReference type="Proteomes" id="UP001595904">
    <property type="component" value="Unassembled WGS sequence"/>
</dbReference>
<dbReference type="RefSeq" id="WP_380596332.1">
    <property type="nucleotide sequence ID" value="NZ_JBHSDU010000003.1"/>
</dbReference>
<dbReference type="Pfam" id="PF07676">
    <property type="entry name" value="PD40"/>
    <property type="match status" value="7"/>
</dbReference>
<dbReference type="InterPro" id="IPR011659">
    <property type="entry name" value="WD40"/>
</dbReference>
<dbReference type="SUPFAM" id="SSF69304">
    <property type="entry name" value="Tricorn protease N-terminal domain"/>
    <property type="match status" value="2"/>
</dbReference>
<reference evidence="3" key="1">
    <citation type="journal article" date="2019" name="Int. J. Syst. Evol. Microbiol.">
        <title>The Global Catalogue of Microorganisms (GCM) 10K type strain sequencing project: providing services to taxonomists for standard genome sequencing and annotation.</title>
        <authorList>
            <consortium name="The Broad Institute Genomics Platform"/>
            <consortium name="The Broad Institute Genome Sequencing Center for Infectious Disease"/>
            <person name="Wu L."/>
            <person name="Ma J."/>
        </authorList>
    </citation>
    <scope>NUCLEOTIDE SEQUENCE [LARGE SCALE GENOMIC DNA]</scope>
    <source>
        <strain evidence="3">CGMCC 1.10759</strain>
    </source>
</reference>
<feature type="chain" id="PRO_5047067500" evidence="1">
    <location>
        <begin position="28"/>
        <end position="636"/>
    </location>
</feature>
<dbReference type="PANTHER" id="PTHR32161:SF8">
    <property type="entry name" value="DPP6 N-TERMINAL DOMAIN-LIKE PROTEIN"/>
    <property type="match status" value="1"/>
</dbReference>
<comment type="caution">
    <text evidence="2">The sequence shown here is derived from an EMBL/GenBank/DDBJ whole genome shotgun (WGS) entry which is preliminary data.</text>
</comment>
<keyword evidence="3" id="KW-1185">Reference proteome</keyword>
<gene>
    <name evidence="2" type="ORF">ACFPN2_09305</name>
</gene>
<name>A0ABV8SPM6_9GAMM</name>